<feature type="compositionally biased region" description="Low complexity" evidence="1">
    <location>
        <begin position="549"/>
        <end position="559"/>
    </location>
</feature>
<reference evidence="2" key="1">
    <citation type="submission" date="2020-01" db="EMBL/GenBank/DDBJ databases">
        <authorList>
            <consortium name="DOE Joint Genome Institute"/>
            <person name="Haridas S."/>
            <person name="Albert R."/>
            <person name="Binder M."/>
            <person name="Bloem J."/>
            <person name="Labutti K."/>
            <person name="Salamov A."/>
            <person name="Andreopoulos B."/>
            <person name="Baker S.E."/>
            <person name="Barry K."/>
            <person name="Bills G."/>
            <person name="Bluhm B.H."/>
            <person name="Cannon C."/>
            <person name="Castanera R."/>
            <person name="Culley D.E."/>
            <person name="Daum C."/>
            <person name="Ezra D."/>
            <person name="Gonzalez J.B."/>
            <person name="Henrissat B."/>
            <person name="Kuo A."/>
            <person name="Liang C."/>
            <person name="Lipzen A."/>
            <person name="Lutzoni F."/>
            <person name="Magnuson J."/>
            <person name="Mondo S."/>
            <person name="Nolan M."/>
            <person name="Ohm R."/>
            <person name="Pangilinan J."/>
            <person name="Park H.-J."/>
            <person name="Ramirez L."/>
            <person name="Alfaro M."/>
            <person name="Sun H."/>
            <person name="Tritt A."/>
            <person name="Yoshinaga Y."/>
            <person name="Zwiers L.-H."/>
            <person name="Turgeon B.G."/>
            <person name="Goodwin S.B."/>
            <person name="Spatafora J.W."/>
            <person name="Crous P.W."/>
            <person name="Grigoriev I.V."/>
        </authorList>
    </citation>
    <scope>NUCLEOTIDE SEQUENCE</scope>
    <source>
        <strain evidence="2">P77</strain>
    </source>
</reference>
<proteinExistence type="predicted"/>
<feature type="compositionally biased region" description="Basic and acidic residues" evidence="1">
    <location>
        <begin position="859"/>
        <end position="869"/>
    </location>
</feature>
<dbReference type="AlphaFoldDB" id="A0A6A5JZT2"/>
<feature type="compositionally biased region" description="Polar residues" evidence="1">
    <location>
        <begin position="20"/>
        <end position="43"/>
    </location>
</feature>
<feature type="compositionally biased region" description="Polar residues" evidence="1">
    <location>
        <begin position="357"/>
        <end position="407"/>
    </location>
</feature>
<feature type="compositionally biased region" description="Basic and acidic residues" evidence="1">
    <location>
        <begin position="186"/>
        <end position="199"/>
    </location>
</feature>
<evidence type="ECO:0000313" key="3">
    <source>
        <dbReference type="Proteomes" id="UP000800040"/>
    </source>
</evidence>
<feature type="compositionally biased region" description="Acidic residues" evidence="1">
    <location>
        <begin position="300"/>
        <end position="313"/>
    </location>
</feature>
<feature type="compositionally biased region" description="Polar residues" evidence="1">
    <location>
        <begin position="603"/>
        <end position="619"/>
    </location>
</feature>
<feature type="region of interest" description="Disordered" evidence="1">
    <location>
        <begin position="581"/>
        <end position="672"/>
    </location>
</feature>
<feature type="compositionally biased region" description="Polar residues" evidence="1">
    <location>
        <begin position="633"/>
        <end position="649"/>
    </location>
</feature>
<feature type="compositionally biased region" description="Low complexity" evidence="1">
    <location>
        <begin position="422"/>
        <end position="431"/>
    </location>
</feature>
<sequence>MDPASNSESRDPYQAAGEPQQMSSHDTQVYPQINASRNGTVDTRTPDEETQTAADQHRDVIEDMTVQDGCEGSKPQRLVIKLNHNTRGTPVPSSETRLPVPGPSKDHTYDSPSADMSNPADGDTLFKKETGDVERPSQPRDTSFTTSSAYDPKIKSENDGPVDRDRVASEQPLTGLAKEPGQVDVVKTEPTHKEHDVVEPAKQGQGQDQDEINVQLHQGEDMASVQDDDDSVSTISNIDVHPPTERGDAAAEPNSEDYQELDQEHASDPVEEGAGDELPSQAAPNHVRAGKVTQHSDESYVPDDADVDLDEGLSSESIQPPSFSGEESDEDGAGKGDETDGEDQEEEEADRRPRSSGPMSKNTLKVQKFRSQSHQGFTDPVHSTNQASLSLHQPPKASSQSTKQSRFSPHGYPSSRYVPEDSSGQSSQQSSNPNLEYEQRLMMLIAQKKRDLAAHKALVARQQGLQAPTGSGHAPQQMNKPWPMPMGPLSYQHAPNAYQHDSSDVPYMFGQYPGQMPMFSGGEMQSGEMPNMGQGPYPSQSYNMPVKPSLRSNSNSRLLGSYPVQGLSDMGEKVFDEHDCADEGEASDDGKPLKSGVKARPTVMSQDSVTGPKTSNQRPHNPEQDSDPDVEFISSTRRTTKPNVQNPTLKQRPLPQPTDTTTMPAPPSPEKIDWALPTYEVQPIPATKNEEVPSAKVSLPGMVREELLLSPDHSEQEVLLLLHVFLPAQRALPTPESEPAVALINFHTIAVMVLEAYAQYEIGDEFGLGRGHWHESHNDAANEAYERVRHATDADVDEIFFAVVDRWRAGRESGKAALRLVRGAQEFCDVALDVIYWVKEHGLLGPEAPGGPKGKGKGKAKEKEEEPTKKAPGKRPGTSMLPNEVLPRKKSKVDAGSASAPARKKRAKPSNSGVTVTVRKK</sequence>
<name>A0A6A5JZT2_9PLEO</name>
<feature type="region of interest" description="Disordered" evidence="1">
    <location>
        <begin position="1"/>
        <end position="434"/>
    </location>
</feature>
<accession>A0A6A5JZT2</accession>
<dbReference type="OrthoDB" id="3796908at2759"/>
<evidence type="ECO:0000313" key="2">
    <source>
        <dbReference type="EMBL" id="KAF1830528.1"/>
    </source>
</evidence>
<feature type="compositionally biased region" description="Basic and acidic residues" evidence="1">
    <location>
        <begin position="124"/>
        <end position="138"/>
    </location>
</feature>
<dbReference type="Proteomes" id="UP000800040">
    <property type="component" value="Unassembled WGS sequence"/>
</dbReference>
<gene>
    <name evidence="2" type="ORF">BDW02DRAFT_98654</name>
</gene>
<feature type="compositionally biased region" description="Acidic residues" evidence="1">
    <location>
        <begin position="339"/>
        <end position="348"/>
    </location>
</feature>
<evidence type="ECO:0000256" key="1">
    <source>
        <dbReference type="SAM" id="MobiDB-lite"/>
    </source>
</evidence>
<feature type="compositionally biased region" description="Basic and acidic residues" evidence="1">
    <location>
        <begin position="152"/>
        <end position="168"/>
    </location>
</feature>
<feature type="region of interest" description="Disordered" evidence="1">
    <location>
        <begin position="525"/>
        <end position="565"/>
    </location>
</feature>
<feature type="compositionally biased region" description="Polar residues" evidence="1">
    <location>
        <begin position="139"/>
        <end position="149"/>
    </location>
</feature>
<keyword evidence="3" id="KW-1185">Reference proteome</keyword>
<feature type="region of interest" description="Disordered" evidence="1">
    <location>
        <begin position="846"/>
        <end position="921"/>
    </location>
</feature>
<organism evidence="2 3">
    <name type="scientific">Decorospora gaudefroyi</name>
    <dbReference type="NCBI Taxonomy" id="184978"/>
    <lineage>
        <taxon>Eukaryota</taxon>
        <taxon>Fungi</taxon>
        <taxon>Dikarya</taxon>
        <taxon>Ascomycota</taxon>
        <taxon>Pezizomycotina</taxon>
        <taxon>Dothideomycetes</taxon>
        <taxon>Pleosporomycetidae</taxon>
        <taxon>Pleosporales</taxon>
        <taxon>Pleosporineae</taxon>
        <taxon>Pleosporaceae</taxon>
        <taxon>Decorospora</taxon>
    </lineage>
</organism>
<feature type="compositionally biased region" description="Polar residues" evidence="1">
    <location>
        <begin position="83"/>
        <end position="96"/>
    </location>
</feature>
<protein>
    <submittedName>
        <fullName evidence="2">Uncharacterized protein</fullName>
    </submittedName>
</protein>
<dbReference type="EMBL" id="ML975393">
    <property type="protein sequence ID" value="KAF1830528.1"/>
    <property type="molecule type" value="Genomic_DNA"/>
</dbReference>